<dbReference type="EnsemblBacteria" id="AAM05456">
    <property type="protein sequence ID" value="AAM05456"/>
    <property type="gene ID" value="MA_2054"/>
</dbReference>
<sequence length="132" mass="15797">MTARSLRFKLFLLRSSGLNFNIFAHTTIFTISCRPFPLDAGERSFPKRRKRKKKRSQPASKYNLWHLQETKYQSDLGNREFIASFIFSVSFVGSPDRLARALYIHMWIFMRFGFREYYFSNHWTFLHGILLS</sequence>
<keyword evidence="3" id="KW-1185">Reference proteome</keyword>
<name>Q8TP64_METAC</name>
<dbReference type="Proteomes" id="UP000002487">
    <property type="component" value="Chromosome"/>
</dbReference>
<evidence type="ECO:0000313" key="2">
    <source>
        <dbReference type="EMBL" id="AAM05456.1"/>
    </source>
</evidence>
<accession>Q8TP64</accession>
<evidence type="ECO:0000313" key="3">
    <source>
        <dbReference type="Proteomes" id="UP000002487"/>
    </source>
</evidence>
<dbReference type="EMBL" id="AE010299">
    <property type="protein sequence ID" value="AAM05456.1"/>
    <property type="molecule type" value="Genomic_DNA"/>
</dbReference>
<reference evidence="2 3" key="1">
    <citation type="journal article" date="2002" name="Genome Res.">
        <title>The genome of Methanosarcina acetivorans reveals extensive metabolic and physiological diversity.</title>
        <authorList>
            <person name="Galagan J.E."/>
            <person name="Nusbaum C."/>
            <person name="Roy A."/>
            <person name="Endrizzi M.G."/>
            <person name="Macdonald P."/>
            <person name="FitzHugh W."/>
            <person name="Calvo S."/>
            <person name="Engels R."/>
            <person name="Smirnov S."/>
            <person name="Atnoor D."/>
            <person name="Brown A."/>
            <person name="Allen N."/>
            <person name="Naylor J."/>
            <person name="Stange-Thomann N."/>
            <person name="DeArellano K."/>
            <person name="Johnson R."/>
            <person name="Linton L."/>
            <person name="McEwan P."/>
            <person name="McKernan K."/>
            <person name="Talamas J."/>
            <person name="Tirrell A."/>
            <person name="Ye W."/>
            <person name="Zimmer A."/>
            <person name="Barber R.D."/>
            <person name="Cann I."/>
            <person name="Graham D.E."/>
            <person name="Grahame D.A."/>
            <person name="Guss A."/>
            <person name="Hedderich R."/>
            <person name="Ingram-Smith C."/>
            <person name="Kuettner C.H."/>
            <person name="Krzycki J.A."/>
            <person name="Leigh J.A."/>
            <person name="Li W."/>
            <person name="Liu J."/>
            <person name="Mukhopadhyay B."/>
            <person name="Reeve J.N."/>
            <person name="Smith K."/>
            <person name="Springer T.A."/>
            <person name="Umayam L.A."/>
            <person name="White O."/>
            <person name="White R.H."/>
            <person name="de Macario E.C."/>
            <person name="Ferry J.G."/>
            <person name="Jarrell K.F."/>
            <person name="Jing H."/>
            <person name="Macario A.J.L."/>
            <person name="Paulsen I."/>
            <person name="Pritchett M."/>
            <person name="Sowers K.R."/>
            <person name="Swanson R.V."/>
            <person name="Zinder S.H."/>
            <person name="Lander E."/>
            <person name="Metcalf W.W."/>
            <person name="Birren B."/>
        </authorList>
    </citation>
    <scope>NUCLEOTIDE SEQUENCE [LARGE SCALE GENOMIC DNA]</scope>
    <source>
        <strain evidence="3">ATCC 35395 / DSM 2834 / JCM 12185 / C2A</strain>
    </source>
</reference>
<gene>
    <name evidence="2" type="ordered locus">MA_2054</name>
</gene>
<dbReference type="KEGG" id="mac:MA_2054"/>
<feature type="compositionally biased region" description="Basic residues" evidence="1">
    <location>
        <begin position="46"/>
        <end position="56"/>
    </location>
</feature>
<dbReference type="InParanoid" id="Q8TP64"/>
<dbReference type="PROSITE" id="PS51257">
    <property type="entry name" value="PROKAR_LIPOPROTEIN"/>
    <property type="match status" value="1"/>
</dbReference>
<protein>
    <submittedName>
        <fullName evidence="2">Uncharacterized protein</fullName>
    </submittedName>
</protein>
<dbReference type="HOGENOM" id="CLU_1912330_0_0_2"/>
<evidence type="ECO:0000256" key="1">
    <source>
        <dbReference type="SAM" id="MobiDB-lite"/>
    </source>
</evidence>
<dbReference type="STRING" id="188937.MA_2054"/>
<proteinExistence type="predicted"/>
<organism evidence="2 3">
    <name type="scientific">Methanosarcina acetivorans (strain ATCC 35395 / DSM 2834 / JCM 12185 / C2A)</name>
    <dbReference type="NCBI Taxonomy" id="188937"/>
    <lineage>
        <taxon>Archaea</taxon>
        <taxon>Methanobacteriati</taxon>
        <taxon>Methanobacteriota</taxon>
        <taxon>Stenosarchaea group</taxon>
        <taxon>Methanomicrobia</taxon>
        <taxon>Methanosarcinales</taxon>
        <taxon>Methanosarcinaceae</taxon>
        <taxon>Methanosarcina</taxon>
    </lineage>
</organism>
<dbReference type="AlphaFoldDB" id="Q8TP64"/>
<feature type="region of interest" description="Disordered" evidence="1">
    <location>
        <begin position="39"/>
        <end position="60"/>
    </location>
</feature>